<sequence>MPDTGRNRACLDRLTHGGYPQLELMTLVETGTRAMIGAVFGPTATGETAYAGRLLTY</sequence>
<evidence type="ECO:0000313" key="1">
    <source>
        <dbReference type="EMBL" id="PRX45316.1"/>
    </source>
</evidence>
<dbReference type="Proteomes" id="UP000238312">
    <property type="component" value="Unassembled WGS sequence"/>
</dbReference>
<organism evidence="1 2">
    <name type="scientific">Nonomuraea fuscirosea</name>
    <dbReference type="NCBI Taxonomy" id="1291556"/>
    <lineage>
        <taxon>Bacteria</taxon>
        <taxon>Bacillati</taxon>
        <taxon>Actinomycetota</taxon>
        <taxon>Actinomycetes</taxon>
        <taxon>Streptosporangiales</taxon>
        <taxon>Streptosporangiaceae</taxon>
        <taxon>Nonomuraea</taxon>
    </lineage>
</organism>
<protein>
    <submittedName>
        <fullName evidence="1">Uncharacterized protein</fullName>
    </submittedName>
</protein>
<accession>A0A2T0LPN5</accession>
<comment type="caution">
    <text evidence="1">The sequence shown here is derived from an EMBL/GenBank/DDBJ whole genome shotgun (WGS) entry which is preliminary data.</text>
</comment>
<dbReference type="AlphaFoldDB" id="A0A2T0LPN5"/>
<dbReference type="EMBL" id="PVNG01000048">
    <property type="protein sequence ID" value="PRX45316.1"/>
    <property type="molecule type" value="Genomic_DNA"/>
</dbReference>
<keyword evidence="2" id="KW-1185">Reference proteome</keyword>
<gene>
    <name evidence="1" type="ORF">B0I32_1482</name>
</gene>
<proteinExistence type="predicted"/>
<reference evidence="1 2" key="1">
    <citation type="submission" date="2018-03" db="EMBL/GenBank/DDBJ databases">
        <title>Genomic Encyclopedia of Type Strains, Phase III (KMG-III): the genomes of soil and plant-associated and newly described type strains.</title>
        <authorList>
            <person name="Whitman W."/>
        </authorList>
    </citation>
    <scope>NUCLEOTIDE SEQUENCE [LARGE SCALE GENOMIC DNA]</scope>
    <source>
        <strain evidence="1 2">CGMCC 4.7104</strain>
    </source>
</reference>
<name>A0A2T0LPN5_9ACTN</name>
<evidence type="ECO:0000313" key="2">
    <source>
        <dbReference type="Proteomes" id="UP000238312"/>
    </source>
</evidence>